<keyword evidence="3" id="KW-1185">Reference proteome</keyword>
<feature type="region of interest" description="Disordered" evidence="1">
    <location>
        <begin position="98"/>
        <end position="120"/>
    </location>
</feature>
<sequence length="455" mass="49811">MHVTLDLDELPSPLRRSLARWPRAQLPAVLVRLVELGLYQAVRPNDFHLRPAQLHEWLQQHQLKQGPRLSLNAYNTFVSPSAATWVACPAASARQAGEEEAASVQAESAPMPSGTDATRDAPSGFFSMLTAKLFGTRKAAMPAPAIVAATAEQPNTARSHDRKLRRKSRKQPSFSQPSIRNLPADLGSPSSQSEFPLLSRKTSHRSTRATNDAKVNWTVSVLRRFSKRRLPKADSADMLGTSSSSAYRRSPSEFDHRMPCVPRHIRANTMVEITNMSNQSLSSSIYNASAPPACTCKKPAQPSGRRWARLSWPWQPAAPSSPPPPPAAAAAAAAAMCAVHSPMSSPAVSIRTRPGLSLADFLLPSEAARMRTLEPPLPECDPEDERYYSGYEENDVADEDVVEMEAEQGDSSWPDMREQLNNNNSNIREWVAGIPKEAPVSLTDFALAAADATFY</sequence>
<evidence type="ECO:0000256" key="1">
    <source>
        <dbReference type="SAM" id="MobiDB-lite"/>
    </source>
</evidence>
<name>A0A4V1J0S7_9FUNG</name>
<dbReference type="OrthoDB" id="5755062at2759"/>
<feature type="region of interest" description="Disordered" evidence="1">
    <location>
        <begin position="232"/>
        <end position="257"/>
    </location>
</feature>
<feature type="region of interest" description="Disordered" evidence="1">
    <location>
        <begin position="147"/>
        <end position="210"/>
    </location>
</feature>
<dbReference type="Proteomes" id="UP000278143">
    <property type="component" value="Unassembled WGS sequence"/>
</dbReference>
<evidence type="ECO:0000313" key="3">
    <source>
        <dbReference type="Proteomes" id="UP000278143"/>
    </source>
</evidence>
<protein>
    <submittedName>
        <fullName evidence="2">Uncharacterized protein</fullName>
    </submittedName>
</protein>
<dbReference type="EMBL" id="KZ991913">
    <property type="protein sequence ID" value="RKP22599.1"/>
    <property type="molecule type" value="Genomic_DNA"/>
</dbReference>
<dbReference type="AlphaFoldDB" id="A0A4V1J0S7"/>
<organism evidence="2 3">
    <name type="scientific">Syncephalis pseudoplumigaleata</name>
    <dbReference type="NCBI Taxonomy" id="1712513"/>
    <lineage>
        <taxon>Eukaryota</taxon>
        <taxon>Fungi</taxon>
        <taxon>Fungi incertae sedis</taxon>
        <taxon>Zoopagomycota</taxon>
        <taxon>Zoopagomycotina</taxon>
        <taxon>Zoopagomycetes</taxon>
        <taxon>Zoopagales</taxon>
        <taxon>Piptocephalidaceae</taxon>
        <taxon>Syncephalis</taxon>
    </lineage>
</organism>
<reference evidence="3" key="1">
    <citation type="journal article" date="2018" name="Nat. Microbiol.">
        <title>Leveraging single-cell genomics to expand the fungal tree of life.</title>
        <authorList>
            <person name="Ahrendt S.R."/>
            <person name="Quandt C.A."/>
            <person name="Ciobanu D."/>
            <person name="Clum A."/>
            <person name="Salamov A."/>
            <person name="Andreopoulos B."/>
            <person name="Cheng J.F."/>
            <person name="Woyke T."/>
            <person name="Pelin A."/>
            <person name="Henrissat B."/>
            <person name="Reynolds N.K."/>
            <person name="Benny G.L."/>
            <person name="Smith M.E."/>
            <person name="James T.Y."/>
            <person name="Grigoriev I.V."/>
        </authorList>
    </citation>
    <scope>NUCLEOTIDE SEQUENCE [LARGE SCALE GENOMIC DNA]</scope>
    <source>
        <strain evidence="3">Benny S71-1</strain>
    </source>
</reference>
<feature type="compositionally biased region" description="Basic residues" evidence="1">
    <location>
        <begin position="160"/>
        <end position="170"/>
    </location>
</feature>
<gene>
    <name evidence="2" type="ORF">SYNPS1DRAFT_31793</name>
</gene>
<evidence type="ECO:0000313" key="2">
    <source>
        <dbReference type="EMBL" id="RKP22599.1"/>
    </source>
</evidence>
<accession>A0A4V1J0S7</accession>
<proteinExistence type="predicted"/>